<feature type="region of interest" description="Disordered" evidence="1">
    <location>
        <begin position="1"/>
        <end position="68"/>
    </location>
</feature>
<accession>A0A8T0CID8</accession>
<keyword evidence="2" id="KW-1133">Transmembrane helix</keyword>
<comment type="caution">
    <text evidence="3">The sequence shown here is derived from an EMBL/GenBank/DDBJ whole genome shotgun (WGS) entry which is preliminary data.</text>
</comment>
<keyword evidence="2" id="KW-0812">Transmembrane</keyword>
<gene>
    <name evidence="3" type="ORF">BT93_L4158</name>
</gene>
<feature type="transmembrane region" description="Helical" evidence="2">
    <location>
        <begin position="109"/>
        <end position="126"/>
    </location>
</feature>
<evidence type="ECO:0000313" key="4">
    <source>
        <dbReference type="Proteomes" id="UP000806378"/>
    </source>
</evidence>
<keyword evidence="4" id="KW-1185">Reference proteome</keyword>
<evidence type="ECO:0000256" key="1">
    <source>
        <dbReference type="SAM" id="MobiDB-lite"/>
    </source>
</evidence>
<reference evidence="3" key="1">
    <citation type="submission" date="2020-05" db="EMBL/GenBank/DDBJ databases">
        <title>WGS assembly of Corymbia citriodora subspecies variegata.</title>
        <authorList>
            <person name="Barry K."/>
            <person name="Hundley H."/>
            <person name="Shu S."/>
            <person name="Jenkins J."/>
            <person name="Grimwood J."/>
            <person name="Baten A."/>
        </authorList>
    </citation>
    <scope>NUCLEOTIDE SEQUENCE</scope>
    <source>
        <strain evidence="3">CV2-018</strain>
    </source>
</reference>
<dbReference type="OrthoDB" id="1718855at2759"/>
<evidence type="ECO:0000256" key="2">
    <source>
        <dbReference type="SAM" id="Phobius"/>
    </source>
</evidence>
<protein>
    <submittedName>
        <fullName evidence="3">Uncharacterized protein</fullName>
    </submittedName>
</protein>
<dbReference type="Proteomes" id="UP000806378">
    <property type="component" value="Unassembled WGS sequence"/>
</dbReference>
<sequence length="140" mass="15831">MAQRLPGLNPVKTLTTDRRRTPDTRLPQKAVPFSKARPKSRNFSSLRLSAMASQSQDQKKHSPLDALINGSRKDEVSEAIRSSMSNCLSETNLHLTVPGLKSKTRGKVITFRVVLGFLVCCFFRLLSKFIRDWCCVEHKD</sequence>
<keyword evidence="2" id="KW-0472">Membrane</keyword>
<feature type="compositionally biased region" description="Polar residues" evidence="1">
    <location>
        <begin position="41"/>
        <end position="56"/>
    </location>
</feature>
<name>A0A8T0CID8_CORYI</name>
<evidence type="ECO:0000313" key="3">
    <source>
        <dbReference type="EMBL" id="KAF7846562.1"/>
    </source>
</evidence>
<dbReference type="EMBL" id="MU092625">
    <property type="protein sequence ID" value="KAF7846562.1"/>
    <property type="molecule type" value="Genomic_DNA"/>
</dbReference>
<dbReference type="AlphaFoldDB" id="A0A8T0CID8"/>
<organism evidence="3 4">
    <name type="scientific">Corymbia citriodora subsp. variegata</name>
    <dbReference type="NCBI Taxonomy" id="360336"/>
    <lineage>
        <taxon>Eukaryota</taxon>
        <taxon>Viridiplantae</taxon>
        <taxon>Streptophyta</taxon>
        <taxon>Embryophyta</taxon>
        <taxon>Tracheophyta</taxon>
        <taxon>Spermatophyta</taxon>
        <taxon>Magnoliopsida</taxon>
        <taxon>eudicotyledons</taxon>
        <taxon>Gunneridae</taxon>
        <taxon>Pentapetalae</taxon>
        <taxon>rosids</taxon>
        <taxon>malvids</taxon>
        <taxon>Myrtales</taxon>
        <taxon>Myrtaceae</taxon>
        <taxon>Myrtoideae</taxon>
        <taxon>Eucalypteae</taxon>
        <taxon>Corymbia</taxon>
    </lineage>
</organism>
<dbReference type="Gramene" id="rna-gnl|WGS:JABURB|Cocit.L4158.1">
    <property type="protein sequence ID" value="cds-KAF7846562.1"/>
    <property type="gene ID" value="gene-BT93_L4158"/>
</dbReference>
<proteinExistence type="predicted"/>